<evidence type="ECO:0000259" key="3">
    <source>
        <dbReference type="PROSITE" id="PS50043"/>
    </source>
</evidence>
<comment type="caution">
    <text evidence="4">The sequence shown here is derived from an EMBL/GenBank/DDBJ whole genome shotgun (WGS) entry which is preliminary data.</text>
</comment>
<accession>A0A916U3P1</accession>
<dbReference type="InterPro" id="IPR041664">
    <property type="entry name" value="AAA_16"/>
</dbReference>
<dbReference type="GO" id="GO:0003677">
    <property type="term" value="F:DNA binding"/>
    <property type="evidence" value="ECO:0007669"/>
    <property type="project" value="InterPro"/>
</dbReference>
<dbReference type="SUPFAM" id="SSF46894">
    <property type="entry name" value="C-terminal effector domain of the bipartite response regulators"/>
    <property type="match status" value="1"/>
</dbReference>
<evidence type="ECO:0000256" key="1">
    <source>
        <dbReference type="ARBA" id="ARBA00022741"/>
    </source>
</evidence>
<dbReference type="GO" id="GO:0005524">
    <property type="term" value="F:ATP binding"/>
    <property type="evidence" value="ECO:0007669"/>
    <property type="project" value="UniProtKB-KW"/>
</dbReference>
<reference evidence="4" key="2">
    <citation type="submission" date="2020-09" db="EMBL/GenBank/DDBJ databases">
        <authorList>
            <person name="Sun Q."/>
            <person name="Zhou Y."/>
        </authorList>
    </citation>
    <scope>NUCLEOTIDE SEQUENCE</scope>
    <source>
        <strain evidence="4">CGMCC 1.15478</strain>
    </source>
</reference>
<dbReference type="InterPro" id="IPR011990">
    <property type="entry name" value="TPR-like_helical_dom_sf"/>
</dbReference>
<dbReference type="Gene3D" id="1.10.10.10">
    <property type="entry name" value="Winged helix-like DNA-binding domain superfamily/Winged helix DNA-binding domain"/>
    <property type="match status" value="1"/>
</dbReference>
<proteinExistence type="predicted"/>
<keyword evidence="2" id="KW-0067">ATP-binding</keyword>
<evidence type="ECO:0000313" key="5">
    <source>
        <dbReference type="Proteomes" id="UP000641514"/>
    </source>
</evidence>
<keyword evidence="5" id="KW-1185">Reference proteome</keyword>
<dbReference type="Gene3D" id="1.25.40.10">
    <property type="entry name" value="Tetratricopeptide repeat domain"/>
    <property type="match status" value="1"/>
</dbReference>
<dbReference type="GO" id="GO:0006355">
    <property type="term" value="P:regulation of DNA-templated transcription"/>
    <property type="evidence" value="ECO:0007669"/>
    <property type="project" value="InterPro"/>
</dbReference>
<evidence type="ECO:0000313" key="4">
    <source>
        <dbReference type="EMBL" id="GGC56115.1"/>
    </source>
</evidence>
<sequence length="971" mass="104573">MVEPLPLSAPTGSVNEGTAFVGRRAEVQRLHAVWRAVQNDRRHAIFIGGEPGVGKTRLISEVVAPIQQHGAAVLWGSCRADLDVPYRPFVSIVDHILEHESAEVLGDVPTDIGSLLLRITPHAKRRWPDLPMLSHWEGDSRLILFDAVLKLVLAVAEDRPTVLVVEDLHWAPEPTLAMLAHLVESTDGERLLILATRRTTAPDRSDAMTFALADLQRLDGVDRIDLVGLRTEHVAAYLVREAGVSLGAASVAAPTIRDLTGGNPFFLQEYWHDLAKRGGLSAFQLPTDSAPQSVQDALESRLAGFEPAHARVIEAAAVAGDVVDAGLLVHACGLGTEIAMKGVDFGVRAGLLVADDAGYRFVHALARHAVLDRMSATEKATVHARVAVALEQSHGEDDPALVADLARHYFQARAVGHADKAVHFLVLAARQAERSVAHGEAAKLYEQAARVRGTHGPNRIELLSSAARCHMHAGDFVTAQCLYEKLAADPSPRVRLLAAIGHEDASWRPGVRGELSLSMLGEALDSAELDPDDPLCVRAVASMGRAAAFTGNAARARVLGEDALRRARALGDQDLIAHALATTLWQGLSPQTAPELPARAVELHAIGSHLGNADHRGPAAFFRGVFAYIVGDQAAWSSAQSDLTELALSRGQPFYRYVAGCCRYAHRYSVGDYAAARHIVEWLDQFNQDFDGVTAGSWGVQQFMLRRVTNGLEEIRSLITGEETLDDHWLPGLLAMYTELELWHPAARLLTHLCDRIDDYLSGGQAGGVLAFMSEAAVRLEDPTAAAVLRPLIADYSGANLMAGQFVAVFGSADRYLGELDSVLATPGADKHFEKALAMDRNMGAVTHQVETLAAWSRHRSRYGGSAGPPAAQLADEARALARQVGHRGVLRDLDAGPLPDVASPRLPNGLTEREVDVLRLVAAGLSNREIGEHLFISANTAANHVRSILNKTDSSNRTKAAVFAAEHGLM</sequence>
<dbReference type="SMART" id="SM00421">
    <property type="entry name" value="HTH_LUXR"/>
    <property type="match status" value="1"/>
</dbReference>
<dbReference type="InterPro" id="IPR027417">
    <property type="entry name" value="P-loop_NTPase"/>
</dbReference>
<dbReference type="InterPro" id="IPR016032">
    <property type="entry name" value="Sig_transdc_resp-reg_C-effctor"/>
</dbReference>
<dbReference type="PRINTS" id="PR00038">
    <property type="entry name" value="HTHLUXR"/>
</dbReference>
<feature type="domain" description="HTH luxR-type" evidence="3">
    <location>
        <begin position="904"/>
        <end position="969"/>
    </location>
</feature>
<dbReference type="SUPFAM" id="SSF52540">
    <property type="entry name" value="P-loop containing nucleoside triphosphate hydrolases"/>
    <property type="match status" value="1"/>
</dbReference>
<dbReference type="Proteomes" id="UP000641514">
    <property type="component" value="Unassembled WGS sequence"/>
</dbReference>
<dbReference type="RefSeq" id="WP_188670449.1">
    <property type="nucleotide sequence ID" value="NZ_BMJH01000001.1"/>
</dbReference>
<keyword evidence="1" id="KW-0547">Nucleotide-binding</keyword>
<dbReference type="GO" id="GO:0004016">
    <property type="term" value="F:adenylate cyclase activity"/>
    <property type="evidence" value="ECO:0007669"/>
    <property type="project" value="TreeGrafter"/>
</dbReference>
<name>A0A916U3P1_9ACTN</name>
<dbReference type="Gene3D" id="3.40.50.300">
    <property type="entry name" value="P-loop containing nucleotide triphosphate hydrolases"/>
    <property type="match status" value="1"/>
</dbReference>
<dbReference type="AlphaFoldDB" id="A0A916U3P1"/>
<dbReference type="Pfam" id="PF00196">
    <property type="entry name" value="GerE"/>
    <property type="match status" value="1"/>
</dbReference>
<organism evidence="4 5">
    <name type="scientific">Hoyosella rhizosphaerae</name>
    <dbReference type="NCBI Taxonomy" id="1755582"/>
    <lineage>
        <taxon>Bacteria</taxon>
        <taxon>Bacillati</taxon>
        <taxon>Actinomycetota</taxon>
        <taxon>Actinomycetes</taxon>
        <taxon>Mycobacteriales</taxon>
        <taxon>Hoyosellaceae</taxon>
        <taxon>Hoyosella</taxon>
    </lineage>
</organism>
<dbReference type="InterPro" id="IPR000792">
    <property type="entry name" value="Tscrpt_reg_LuxR_C"/>
</dbReference>
<dbReference type="InterPro" id="IPR036388">
    <property type="entry name" value="WH-like_DNA-bd_sf"/>
</dbReference>
<dbReference type="PANTHER" id="PTHR16305:SF28">
    <property type="entry name" value="GUANYLATE CYCLASE DOMAIN-CONTAINING PROTEIN"/>
    <property type="match status" value="1"/>
</dbReference>
<dbReference type="PROSITE" id="PS50043">
    <property type="entry name" value="HTH_LUXR_2"/>
    <property type="match status" value="1"/>
</dbReference>
<dbReference type="Pfam" id="PF13191">
    <property type="entry name" value="AAA_16"/>
    <property type="match status" value="1"/>
</dbReference>
<dbReference type="CDD" id="cd06170">
    <property type="entry name" value="LuxR_C_like"/>
    <property type="match status" value="1"/>
</dbReference>
<gene>
    <name evidence="4" type="ORF">GCM10011410_05660</name>
</gene>
<dbReference type="EMBL" id="BMJH01000001">
    <property type="protein sequence ID" value="GGC56115.1"/>
    <property type="molecule type" value="Genomic_DNA"/>
</dbReference>
<dbReference type="GO" id="GO:0005737">
    <property type="term" value="C:cytoplasm"/>
    <property type="evidence" value="ECO:0007669"/>
    <property type="project" value="TreeGrafter"/>
</dbReference>
<dbReference type="PANTHER" id="PTHR16305">
    <property type="entry name" value="TESTICULAR SOLUBLE ADENYLYL CYCLASE"/>
    <property type="match status" value="1"/>
</dbReference>
<reference evidence="4" key="1">
    <citation type="journal article" date="2014" name="Int. J. Syst. Evol. Microbiol.">
        <title>Complete genome sequence of Corynebacterium casei LMG S-19264T (=DSM 44701T), isolated from a smear-ripened cheese.</title>
        <authorList>
            <consortium name="US DOE Joint Genome Institute (JGI-PGF)"/>
            <person name="Walter F."/>
            <person name="Albersmeier A."/>
            <person name="Kalinowski J."/>
            <person name="Ruckert C."/>
        </authorList>
    </citation>
    <scope>NUCLEOTIDE SEQUENCE</scope>
    <source>
        <strain evidence="4">CGMCC 1.15478</strain>
    </source>
</reference>
<protein>
    <submittedName>
        <fullName evidence="4">LuxR family transcriptional regulator</fullName>
    </submittedName>
</protein>
<evidence type="ECO:0000256" key="2">
    <source>
        <dbReference type="ARBA" id="ARBA00022840"/>
    </source>
</evidence>